<sequence length="76" mass="8482">MACANQRVEEAQQLLAKYHSNGNLHSALVIHEMVHILLETEAATQRSGQNSWSVLYWSPANRKRIALVATIALLTL</sequence>
<protein>
    <submittedName>
        <fullName evidence="1">Uncharacterized protein</fullName>
    </submittedName>
</protein>
<dbReference type="AlphaFoldDB" id="A0AAI9THZ4"/>
<comment type="caution">
    <text evidence="1">The sequence shown here is derived from an EMBL/GenBank/DDBJ whole genome shotgun (WGS) entry which is preliminary data.</text>
</comment>
<gene>
    <name evidence="1" type="ORF">VN97_g5857</name>
</gene>
<reference evidence="1" key="1">
    <citation type="submission" date="2015-06" db="EMBL/GenBank/DDBJ databases">
        <authorList>
            <person name="Nguyen H."/>
        </authorList>
    </citation>
    <scope>NUCLEOTIDE SEQUENCE</scope>
    <source>
        <strain evidence="1">DAOM 180753</strain>
    </source>
</reference>
<reference evidence="1" key="2">
    <citation type="journal article" date="2016" name="Fungal Biol.">
        <title>Ochratoxin A production by Penicillium thymicola.</title>
        <authorList>
            <person name="Nguyen H.D.T."/>
            <person name="McMullin D.R."/>
            <person name="Ponomareva E."/>
            <person name="Riley R."/>
            <person name="Pomraning K.R."/>
            <person name="Baker S.E."/>
            <person name="Seifert K.A."/>
        </authorList>
    </citation>
    <scope>NUCLEOTIDE SEQUENCE</scope>
    <source>
        <strain evidence="1">DAOM 180753</strain>
    </source>
</reference>
<dbReference type="EMBL" id="LACB01000159">
    <property type="protein sequence ID" value="KAJ9487448.1"/>
    <property type="molecule type" value="Genomic_DNA"/>
</dbReference>
<evidence type="ECO:0000313" key="1">
    <source>
        <dbReference type="EMBL" id="KAJ9487448.1"/>
    </source>
</evidence>
<evidence type="ECO:0000313" key="2">
    <source>
        <dbReference type="Proteomes" id="UP001227192"/>
    </source>
</evidence>
<accession>A0AAI9THZ4</accession>
<keyword evidence="2" id="KW-1185">Reference proteome</keyword>
<proteinExistence type="predicted"/>
<name>A0AAI9THZ4_PENTH</name>
<organism evidence="1 2">
    <name type="scientific">Penicillium thymicola</name>
    <dbReference type="NCBI Taxonomy" id="293382"/>
    <lineage>
        <taxon>Eukaryota</taxon>
        <taxon>Fungi</taxon>
        <taxon>Dikarya</taxon>
        <taxon>Ascomycota</taxon>
        <taxon>Pezizomycotina</taxon>
        <taxon>Eurotiomycetes</taxon>
        <taxon>Eurotiomycetidae</taxon>
        <taxon>Eurotiales</taxon>
        <taxon>Aspergillaceae</taxon>
        <taxon>Penicillium</taxon>
    </lineage>
</organism>
<dbReference type="Proteomes" id="UP001227192">
    <property type="component" value="Unassembled WGS sequence"/>
</dbReference>